<proteinExistence type="predicted"/>
<evidence type="ECO:0000256" key="2">
    <source>
        <dbReference type="SAM" id="SignalP"/>
    </source>
</evidence>
<feature type="domain" description="WSC" evidence="3">
    <location>
        <begin position="24"/>
        <end position="118"/>
    </location>
</feature>
<feature type="chain" id="PRO_5034789192" evidence="2">
    <location>
        <begin position="19"/>
        <end position="323"/>
    </location>
</feature>
<evidence type="ECO:0000313" key="4">
    <source>
        <dbReference type="EMBL" id="KAF6811550.1"/>
    </source>
</evidence>
<sequence>MSALLLILAMGAMVAAQASHVIHGFEYFGCVNITSDKFGASVGFPTAYTPEQCQSACTGFKYAAAFADGCRCGRNIESFLSKVEESFCGNPCNGDASFGFCGVSSPSGCSYANVYEACAEFPAPPAATGPVASDPVAPTTYTTIRLPTVTRTLKLATKATVVVHTVTQGSVVTSCPLDHDHTTVPSPADPSPTAPAVVVQTVVVNVPPRSPGSPGLQGYDSIQSGPPVATAPPVETAPGPQPSASTGLSLTTLVPYADPPVTSSPRNATITTSSPEGPEFRTILPEDPSSTVIVPAVVTTAQAHRVNAGIAGVIAAAVVAAGI</sequence>
<evidence type="ECO:0000313" key="5">
    <source>
        <dbReference type="Proteomes" id="UP000652219"/>
    </source>
</evidence>
<dbReference type="Proteomes" id="UP000652219">
    <property type="component" value="Unassembled WGS sequence"/>
</dbReference>
<keyword evidence="5" id="KW-1185">Reference proteome</keyword>
<dbReference type="EMBL" id="WIGN01000073">
    <property type="protein sequence ID" value="KAF6811550.1"/>
    <property type="molecule type" value="Genomic_DNA"/>
</dbReference>
<feature type="compositionally biased region" description="Polar residues" evidence="1">
    <location>
        <begin position="242"/>
        <end position="252"/>
    </location>
</feature>
<evidence type="ECO:0000256" key="1">
    <source>
        <dbReference type="SAM" id="MobiDB-lite"/>
    </source>
</evidence>
<dbReference type="SMART" id="SM00321">
    <property type="entry name" value="WSC"/>
    <property type="match status" value="1"/>
</dbReference>
<comment type="caution">
    <text evidence="4">The sequence shown here is derived from an EMBL/GenBank/DDBJ whole genome shotgun (WGS) entry which is preliminary data.</text>
</comment>
<feature type="compositionally biased region" description="Polar residues" evidence="1">
    <location>
        <begin position="261"/>
        <end position="275"/>
    </location>
</feature>
<dbReference type="PROSITE" id="PS51212">
    <property type="entry name" value="WSC"/>
    <property type="match status" value="1"/>
</dbReference>
<dbReference type="InterPro" id="IPR002889">
    <property type="entry name" value="WSC_carb-bd"/>
</dbReference>
<feature type="region of interest" description="Disordered" evidence="1">
    <location>
        <begin position="208"/>
        <end position="286"/>
    </location>
</feature>
<dbReference type="Pfam" id="PF01822">
    <property type="entry name" value="WSC"/>
    <property type="match status" value="1"/>
</dbReference>
<evidence type="ECO:0000259" key="3">
    <source>
        <dbReference type="PROSITE" id="PS51212"/>
    </source>
</evidence>
<organism evidence="4 5">
    <name type="scientific">Colletotrichum sojae</name>
    <dbReference type="NCBI Taxonomy" id="2175907"/>
    <lineage>
        <taxon>Eukaryota</taxon>
        <taxon>Fungi</taxon>
        <taxon>Dikarya</taxon>
        <taxon>Ascomycota</taxon>
        <taxon>Pezizomycotina</taxon>
        <taxon>Sordariomycetes</taxon>
        <taxon>Hypocreomycetidae</taxon>
        <taxon>Glomerellales</taxon>
        <taxon>Glomerellaceae</taxon>
        <taxon>Colletotrichum</taxon>
        <taxon>Colletotrichum orchidearum species complex</taxon>
    </lineage>
</organism>
<feature type="compositionally biased region" description="Low complexity" evidence="1">
    <location>
        <begin position="225"/>
        <end position="238"/>
    </location>
</feature>
<keyword evidence="2" id="KW-0732">Signal</keyword>
<reference evidence="4 5" key="1">
    <citation type="journal article" date="2020" name="Phytopathology">
        <title>Genome Sequence Resources of Colletotrichum truncatum, C. plurivorum, C. musicola, and C. sojae: Four Species Pathogenic to Soybean (Glycine max).</title>
        <authorList>
            <person name="Rogerio F."/>
            <person name="Boufleur T.R."/>
            <person name="Ciampi-Guillardi M."/>
            <person name="Sukno S.A."/>
            <person name="Thon M.R."/>
            <person name="Massola Junior N.S."/>
            <person name="Baroncelli R."/>
        </authorList>
    </citation>
    <scope>NUCLEOTIDE SEQUENCE [LARGE SCALE GENOMIC DNA]</scope>
    <source>
        <strain evidence="4 5">LFN0009</strain>
    </source>
</reference>
<gene>
    <name evidence="4" type="ORF">CSOJ01_05683</name>
</gene>
<accession>A0A8H6MX69</accession>
<protein>
    <submittedName>
        <fullName evidence="4">Twinfilin-1</fullName>
    </submittedName>
</protein>
<name>A0A8H6MX69_9PEZI</name>
<dbReference type="AlphaFoldDB" id="A0A8H6MX69"/>
<feature type="signal peptide" evidence="2">
    <location>
        <begin position="1"/>
        <end position="18"/>
    </location>
</feature>